<dbReference type="Gene3D" id="3.40.50.300">
    <property type="entry name" value="P-loop containing nucleotide triphosphate hydrolases"/>
    <property type="match status" value="1"/>
</dbReference>
<name>A0A9W6PMS6_9ACTN</name>
<evidence type="ECO:0000259" key="1">
    <source>
        <dbReference type="Pfam" id="PF01909"/>
    </source>
</evidence>
<sequence length="655" mass="69765">MSLSNPLTSATVALSGPDNSGKTKQLGILLRRLGPAGTSGGTLDAHDPRWPAIVAGPGGMGGWWWEHGPVEEVADVLASSYLERARRLGDAPVRLIDRGIPMLEATLAATVAVREGLSADAAADRALKLLEPFRAGLAGAEAAEFGVLLLHHEDPEVGTARALSHEKSVTPGYAEYQRHLHTQIHRLAADGRWSNVIVVNGRPVVEIQDELRQVVHPAVPAVPARALPGVRVVALGGLSECGKSSAGEYLRVHHGHARLKIGYLLEDAARWAGVADPYQLHPVVRAELLVDALDRYCAAHHFLDRVTVESLHEYDSAAELRRMLGGQLSILYLDAEPEVRARRGTAGPVDVVDRDEVKTSRGADRIAGLAHVLVDNNGSRLRLERQLDMVALGARWPLRTPAVAPVNTLGLPVPLESYLSELLDRTTVQQPPVIDLLAVTGSGARGKYQKGWSDLDVFVIADPAGTAELRRVLERLEVDLGGVKLGLTVLTEGECRSGMVTSRLLHVLALLGSGSLAAQWCRPGLVLPAPDLAADVAASVKAGVQGAVEIRRQLLKGAPDLRALYKVTALLAKVLLRFSGVEVSADADALAAVLSEAAGAGPRLLTEDRGDRDQAVALAELELVRDARRDRAQAVVLAELVLGRWLATTALPGGQ</sequence>
<dbReference type="SUPFAM" id="SSF81301">
    <property type="entry name" value="Nucleotidyltransferase"/>
    <property type="match status" value="1"/>
</dbReference>
<dbReference type="EMBL" id="BSRX01000043">
    <property type="protein sequence ID" value="GLW57842.1"/>
    <property type="molecule type" value="Genomic_DNA"/>
</dbReference>
<reference evidence="2" key="1">
    <citation type="submission" date="2023-02" db="EMBL/GenBank/DDBJ databases">
        <title>Kitasatospora phosalacinea NBRC 14362.</title>
        <authorList>
            <person name="Ichikawa N."/>
            <person name="Sato H."/>
            <person name="Tonouchi N."/>
        </authorList>
    </citation>
    <scope>NUCLEOTIDE SEQUENCE</scope>
    <source>
        <strain evidence="2">NBRC 14362</strain>
    </source>
</reference>
<dbReference type="Proteomes" id="UP001165143">
    <property type="component" value="Unassembled WGS sequence"/>
</dbReference>
<comment type="caution">
    <text evidence="2">The sequence shown here is derived from an EMBL/GenBank/DDBJ whole genome shotgun (WGS) entry which is preliminary data.</text>
</comment>
<dbReference type="SUPFAM" id="SSF52540">
    <property type="entry name" value="P-loop containing nucleoside triphosphate hydrolases"/>
    <property type="match status" value="2"/>
</dbReference>
<evidence type="ECO:0000313" key="3">
    <source>
        <dbReference type="Proteomes" id="UP001165143"/>
    </source>
</evidence>
<evidence type="ECO:0000313" key="2">
    <source>
        <dbReference type="EMBL" id="GLW57842.1"/>
    </source>
</evidence>
<gene>
    <name evidence="2" type="ORF">Kpho01_58530</name>
</gene>
<dbReference type="AlphaFoldDB" id="A0A9W6PMS6"/>
<accession>A0A9W6PMS6</accession>
<proteinExistence type="predicted"/>
<feature type="domain" description="Polymerase nucleotidyl transferase" evidence="1">
    <location>
        <begin position="434"/>
        <end position="474"/>
    </location>
</feature>
<dbReference type="RefSeq" id="WP_234337589.1">
    <property type="nucleotide sequence ID" value="NZ_BSRX01000043.1"/>
</dbReference>
<dbReference type="InterPro" id="IPR027417">
    <property type="entry name" value="P-loop_NTPase"/>
</dbReference>
<protein>
    <recommendedName>
        <fullName evidence="1">Polymerase nucleotidyl transferase domain-containing protein</fullName>
    </recommendedName>
</protein>
<dbReference type="InterPro" id="IPR002934">
    <property type="entry name" value="Polymerase_NTP_transf_dom"/>
</dbReference>
<dbReference type="GO" id="GO:0016779">
    <property type="term" value="F:nucleotidyltransferase activity"/>
    <property type="evidence" value="ECO:0007669"/>
    <property type="project" value="InterPro"/>
</dbReference>
<dbReference type="InterPro" id="IPR043519">
    <property type="entry name" value="NT_sf"/>
</dbReference>
<dbReference type="Pfam" id="PF01909">
    <property type="entry name" value="NTP_transf_2"/>
    <property type="match status" value="1"/>
</dbReference>
<organism evidence="2 3">
    <name type="scientific">Kitasatospora phosalacinea</name>
    <dbReference type="NCBI Taxonomy" id="2065"/>
    <lineage>
        <taxon>Bacteria</taxon>
        <taxon>Bacillati</taxon>
        <taxon>Actinomycetota</taxon>
        <taxon>Actinomycetes</taxon>
        <taxon>Kitasatosporales</taxon>
        <taxon>Streptomycetaceae</taxon>
        <taxon>Kitasatospora</taxon>
    </lineage>
</organism>